<feature type="compositionally biased region" description="Basic and acidic residues" evidence="11">
    <location>
        <begin position="190"/>
        <end position="225"/>
    </location>
</feature>
<dbReference type="InterPro" id="IPR008271">
    <property type="entry name" value="Ser/Thr_kinase_AS"/>
</dbReference>
<dbReference type="GO" id="GO:0005773">
    <property type="term" value="C:vacuole"/>
    <property type="evidence" value="ECO:0007669"/>
    <property type="project" value="GOC"/>
</dbReference>
<comment type="catalytic activity">
    <reaction evidence="8">
        <text>L-seryl-[protein] + ATP = O-phospho-L-seryl-[protein] + ADP + H(+)</text>
        <dbReference type="Rhea" id="RHEA:17989"/>
        <dbReference type="Rhea" id="RHEA-COMP:9863"/>
        <dbReference type="Rhea" id="RHEA-COMP:11604"/>
        <dbReference type="ChEBI" id="CHEBI:15378"/>
        <dbReference type="ChEBI" id="CHEBI:29999"/>
        <dbReference type="ChEBI" id="CHEBI:30616"/>
        <dbReference type="ChEBI" id="CHEBI:83421"/>
        <dbReference type="ChEBI" id="CHEBI:456216"/>
        <dbReference type="EC" id="2.7.11.1"/>
    </reaction>
</comment>
<dbReference type="PANTHER" id="PTHR45998:SF2">
    <property type="entry name" value="SERINE_THREONINE-PROTEIN KINASE 16"/>
    <property type="match status" value="1"/>
</dbReference>
<comment type="caution">
    <text evidence="13">The sequence shown here is derived from an EMBL/GenBank/DDBJ whole genome shotgun (WGS) entry which is preliminary data.</text>
</comment>
<dbReference type="SUPFAM" id="SSF56112">
    <property type="entry name" value="Protein kinase-like (PK-like)"/>
    <property type="match status" value="1"/>
</dbReference>
<evidence type="ECO:0000256" key="5">
    <source>
        <dbReference type="ARBA" id="ARBA00022777"/>
    </source>
</evidence>
<evidence type="ECO:0000256" key="8">
    <source>
        <dbReference type="ARBA" id="ARBA00048679"/>
    </source>
</evidence>
<dbReference type="AlphaFoldDB" id="A0AAJ0C477"/>
<accession>A0AAJ0C477</accession>
<dbReference type="PANTHER" id="PTHR45998">
    <property type="entry name" value="SERINE/THREONINE-PROTEIN KINASE 16"/>
    <property type="match status" value="1"/>
</dbReference>
<evidence type="ECO:0000259" key="12">
    <source>
        <dbReference type="PROSITE" id="PS50011"/>
    </source>
</evidence>
<organism evidence="13 14">
    <name type="scientific">Phialemonium atrogriseum</name>
    <dbReference type="NCBI Taxonomy" id="1093897"/>
    <lineage>
        <taxon>Eukaryota</taxon>
        <taxon>Fungi</taxon>
        <taxon>Dikarya</taxon>
        <taxon>Ascomycota</taxon>
        <taxon>Pezizomycotina</taxon>
        <taxon>Sordariomycetes</taxon>
        <taxon>Sordariomycetidae</taxon>
        <taxon>Cephalothecales</taxon>
        <taxon>Cephalothecaceae</taxon>
        <taxon>Phialemonium</taxon>
    </lineage>
</organism>
<evidence type="ECO:0000256" key="1">
    <source>
        <dbReference type="ARBA" id="ARBA00012513"/>
    </source>
</evidence>
<dbReference type="InterPro" id="IPR000719">
    <property type="entry name" value="Prot_kinase_dom"/>
</dbReference>
<dbReference type="FunFam" id="3.30.200.20:FF:000374">
    <property type="entry name" value="Serine/threonine protein kinase"/>
    <property type="match status" value="1"/>
</dbReference>
<keyword evidence="4 9" id="KW-0547">Nucleotide-binding</keyword>
<dbReference type="PROSITE" id="PS50011">
    <property type="entry name" value="PROTEIN_KINASE_DOM"/>
    <property type="match status" value="1"/>
</dbReference>
<evidence type="ECO:0000256" key="11">
    <source>
        <dbReference type="SAM" id="MobiDB-lite"/>
    </source>
</evidence>
<evidence type="ECO:0000256" key="10">
    <source>
        <dbReference type="RuleBase" id="RU000304"/>
    </source>
</evidence>
<dbReference type="SMART" id="SM00220">
    <property type="entry name" value="S_TKc"/>
    <property type="match status" value="1"/>
</dbReference>
<keyword evidence="5 13" id="KW-0418">Kinase</keyword>
<evidence type="ECO:0000256" key="2">
    <source>
        <dbReference type="ARBA" id="ARBA00022527"/>
    </source>
</evidence>
<evidence type="ECO:0000256" key="9">
    <source>
        <dbReference type="PROSITE-ProRule" id="PRU10141"/>
    </source>
</evidence>
<keyword evidence="3" id="KW-0808">Transferase</keyword>
<dbReference type="PROSITE" id="PS00107">
    <property type="entry name" value="PROTEIN_KINASE_ATP"/>
    <property type="match status" value="1"/>
</dbReference>
<dbReference type="InterPro" id="IPR052239">
    <property type="entry name" value="Ser/Thr-specific_kinases"/>
</dbReference>
<name>A0AAJ0C477_9PEZI</name>
<gene>
    <name evidence="13" type="ORF">QBC33DRAFT_576781</name>
</gene>
<keyword evidence="2 10" id="KW-0723">Serine/threonine-protein kinase</keyword>
<dbReference type="GeneID" id="85314125"/>
<evidence type="ECO:0000313" key="13">
    <source>
        <dbReference type="EMBL" id="KAK1769645.1"/>
    </source>
</evidence>
<dbReference type="InterPro" id="IPR011009">
    <property type="entry name" value="Kinase-like_dom_sf"/>
</dbReference>
<dbReference type="PROSITE" id="PS00108">
    <property type="entry name" value="PROTEIN_KINASE_ST"/>
    <property type="match status" value="1"/>
</dbReference>
<dbReference type="GO" id="GO:0006624">
    <property type="term" value="P:vacuolar protein processing"/>
    <property type="evidence" value="ECO:0007669"/>
    <property type="project" value="TreeGrafter"/>
</dbReference>
<dbReference type="Pfam" id="PF00069">
    <property type="entry name" value="Pkinase"/>
    <property type="match status" value="2"/>
</dbReference>
<feature type="compositionally biased region" description="Gly residues" evidence="11">
    <location>
        <begin position="397"/>
        <end position="408"/>
    </location>
</feature>
<dbReference type="Gene3D" id="1.10.510.10">
    <property type="entry name" value="Transferase(Phosphotransferase) domain 1"/>
    <property type="match status" value="2"/>
</dbReference>
<dbReference type="GO" id="GO:0004674">
    <property type="term" value="F:protein serine/threonine kinase activity"/>
    <property type="evidence" value="ECO:0007669"/>
    <property type="project" value="UniProtKB-KW"/>
</dbReference>
<comment type="catalytic activity">
    <reaction evidence="7">
        <text>L-threonyl-[protein] + ATP = O-phospho-L-threonyl-[protein] + ADP + H(+)</text>
        <dbReference type="Rhea" id="RHEA:46608"/>
        <dbReference type="Rhea" id="RHEA-COMP:11060"/>
        <dbReference type="Rhea" id="RHEA-COMP:11605"/>
        <dbReference type="ChEBI" id="CHEBI:15378"/>
        <dbReference type="ChEBI" id="CHEBI:30013"/>
        <dbReference type="ChEBI" id="CHEBI:30616"/>
        <dbReference type="ChEBI" id="CHEBI:61977"/>
        <dbReference type="ChEBI" id="CHEBI:456216"/>
        <dbReference type="EC" id="2.7.11.1"/>
    </reaction>
</comment>
<dbReference type="Proteomes" id="UP001244011">
    <property type="component" value="Unassembled WGS sequence"/>
</dbReference>
<feature type="region of interest" description="Disordered" evidence="11">
    <location>
        <begin position="186"/>
        <end position="238"/>
    </location>
</feature>
<dbReference type="GO" id="GO:0005794">
    <property type="term" value="C:Golgi apparatus"/>
    <property type="evidence" value="ECO:0007669"/>
    <property type="project" value="TreeGrafter"/>
</dbReference>
<evidence type="ECO:0000313" key="14">
    <source>
        <dbReference type="Proteomes" id="UP001244011"/>
    </source>
</evidence>
<dbReference type="FunFam" id="1.10.510.10:FF:000550">
    <property type="entry name" value="Serine/threonine kinase 16"/>
    <property type="match status" value="1"/>
</dbReference>
<dbReference type="EMBL" id="MU839002">
    <property type="protein sequence ID" value="KAK1769645.1"/>
    <property type="molecule type" value="Genomic_DNA"/>
</dbReference>
<protein>
    <recommendedName>
        <fullName evidence="1">non-specific serine/threonine protein kinase</fullName>
        <ecNumber evidence="1">2.7.11.1</ecNumber>
    </recommendedName>
</protein>
<dbReference type="RefSeq" id="XP_060285858.1">
    <property type="nucleotide sequence ID" value="XM_060430938.1"/>
</dbReference>
<proteinExistence type="inferred from homology"/>
<reference evidence="13" key="1">
    <citation type="submission" date="2023-06" db="EMBL/GenBank/DDBJ databases">
        <title>Genome-scale phylogeny and comparative genomics of the fungal order Sordariales.</title>
        <authorList>
            <consortium name="Lawrence Berkeley National Laboratory"/>
            <person name="Hensen N."/>
            <person name="Bonometti L."/>
            <person name="Westerberg I."/>
            <person name="Brannstrom I.O."/>
            <person name="Guillou S."/>
            <person name="Cros-Aarteil S."/>
            <person name="Calhoun S."/>
            <person name="Haridas S."/>
            <person name="Kuo A."/>
            <person name="Mondo S."/>
            <person name="Pangilinan J."/>
            <person name="Riley R."/>
            <person name="Labutti K."/>
            <person name="Andreopoulos B."/>
            <person name="Lipzen A."/>
            <person name="Chen C."/>
            <person name="Yanf M."/>
            <person name="Daum C."/>
            <person name="Ng V."/>
            <person name="Clum A."/>
            <person name="Steindorff A."/>
            <person name="Ohm R."/>
            <person name="Martin F."/>
            <person name="Silar P."/>
            <person name="Natvig D."/>
            <person name="Lalanne C."/>
            <person name="Gautier V."/>
            <person name="Ament-Velasquez S.L."/>
            <person name="Kruys A."/>
            <person name="Hutchinson M.I."/>
            <person name="Powell A.J."/>
            <person name="Barry K."/>
            <person name="Miller A.N."/>
            <person name="Grigoriev I.V."/>
            <person name="Debuchy R."/>
            <person name="Gladieux P."/>
            <person name="Thoren M.H."/>
            <person name="Johannesson H."/>
        </authorList>
    </citation>
    <scope>NUCLEOTIDE SEQUENCE</scope>
    <source>
        <strain evidence="13">8032-3</strain>
    </source>
</reference>
<feature type="domain" description="Protein kinase" evidence="12">
    <location>
        <begin position="32"/>
        <end position="448"/>
    </location>
</feature>
<dbReference type="EC" id="2.7.11.1" evidence="1"/>
<comment type="similarity">
    <text evidence="10">Belongs to the protein kinase superfamily.</text>
</comment>
<evidence type="ECO:0000256" key="3">
    <source>
        <dbReference type="ARBA" id="ARBA00022679"/>
    </source>
</evidence>
<dbReference type="GO" id="GO:0005524">
    <property type="term" value="F:ATP binding"/>
    <property type="evidence" value="ECO:0007669"/>
    <property type="project" value="UniProtKB-UniRule"/>
</dbReference>
<evidence type="ECO:0000256" key="7">
    <source>
        <dbReference type="ARBA" id="ARBA00047899"/>
    </source>
</evidence>
<keyword evidence="6 9" id="KW-0067">ATP-binding</keyword>
<keyword evidence="14" id="KW-1185">Reference proteome</keyword>
<evidence type="ECO:0000256" key="6">
    <source>
        <dbReference type="ARBA" id="ARBA00022840"/>
    </source>
</evidence>
<dbReference type="InterPro" id="IPR017441">
    <property type="entry name" value="Protein_kinase_ATP_BS"/>
</dbReference>
<feature type="binding site" evidence="9">
    <location>
        <position position="61"/>
    </location>
    <ligand>
        <name>ATP</name>
        <dbReference type="ChEBI" id="CHEBI:30616"/>
    </ligand>
</feature>
<dbReference type="GO" id="GO:0032889">
    <property type="term" value="P:regulation of vacuole fusion, non-autophagic"/>
    <property type="evidence" value="ECO:0007669"/>
    <property type="project" value="TreeGrafter"/>
</dbReference>
<sequence>MAQLFLDVLYSFGNCLNCFPGSPTLKINSRSFKILRLLGEGGFSYVYLVQDTSTSELLALKKIHCPFGAESVAQAMKEVDAYRLFERSPGIIHSVGYSIAADRGSGGDASKTVYVLLPYYRRGNLQDMINANLVNHARFPERRLMLLFLGVCRALRQMHRYGDAAGPAPAGAEAAEAAAEAAAAAGTAGERMELPRMDGVDENVEVAKGRGGRGRDKKTPARETGADEDNEREQQQPLMHDNEAGAAAAAREVRSYAHRDIKPGNIMISDSGSEPILMDLGSIAASPLAITSRSLAIATQDTAAEHSTMPYRAPELFDVKTGAVVDTKVDIWSLGCTLYACLVGKSPFEARSDETGGSLSMCVMGGDWRFPDERPGGGPADRGKGKGKGKAAAGAAAAGGGGGGGGAEEGGEAGISEPIREIVRRCLRVEPAERPDIDELIDMVEGVIDQLPGGDDS</sequence>
<evidence type="ECO:0000256" key="4">
    <source>
        <dbReference type="ARBA" id="ARBA00022741"/>
    </source>
</evidence>
<feature type="region of interest" description="Disordered" evidence="11">
    <location>
        <begin position="370"/>
        <end position="415"/>
    </location>
</feature>